<keyword evidence="2" id="KW-1185">Reference proteome</keyword>
<proteinExistence type="predicted"/>
<dbReference type="RefSeq" id="WP_108854118.1">
    <property type="nucleotide sequence ID" value="NZ_OMOQ01000003.1"/>
</dbReference>
<evidence type="ECO:0000313" key="2">
    <source>
        <dbReference type="Proteomes" id="UP000244924"/>
    </source>
</evidence>
<organism evidence="1 2">
    <name type="scientific">Albidovulum aquaemixtae</name>
    <dbReference type="NCBI Taxonomy" id="1542388"/>
    <lineage>
        <taxon>Bacteria</taxon>
        <taxon>Pseudomonadati</taxon>
        <taxon>Pseudomonadota</taxon>
        <taxon>Alphaproteobacteria</taxon>
        <taxon>Rhodobacterales</taxon>
        <taxon>Paracoccaceae</taxon>
        <taxon>Albidovulum</taxon>
    </lineage>
</organism>
<dbReference type="AlphaFoldDB" id="A0A2R8BL45"/>
<evidence type="ECO:0000313" key="1">
    <source>
        <dbReference type="EMBL" id="SPH24051.1"/>
    </source>
</evidence>
<sequence>MDNPLTLWTNRAAGVLGALIRDWSLDPETRPEGHRMEGDRTCVIPIDAFRAALTGLTEGPDPDQNDYHLRDGIDDLELVFRRPDRVAFLMPEVEIMKEQSTIAAGDKIRVPALYADAGRTGSAPITHAVNDPGPATYDVRLGEDPLQTFLDPYLASYCCMQCK</sequence>
<reference evidence="1 2" key="1">
    <citation type="submission" date="2018-03" db="EMBL/GenBank/DDBJ databases">
        <authorList>
            <person name="Keele B.F."/>
        </authorList>
    </citation>
    <scope>NUCLEOTIDE SEQUENCE [LARGE SCALE GENOMIC DNA]</scope>
    <source>
        <strain evidence="1 2">CECT 8626</strain>
    </source>
</reference>
<dbReference type="Proteomes" id="UP000244924">
    <property type="component" value="Unassembled WGS sequence"/>
</dbReference>
<accession>A0A2R8BL45</accession>
<protein>
    <submittedName>
        <fullName evidence="1">Uncharacterized protein</fullName>
    </submittedName>
</protein>
<gene>
    <name evidence="1" type="ORF">DEA8626_03099</name>
</gene>
<dbReference type="EMBL" id="OMOQ01000003">
    <property type="protein sequence ID" value="SPH24051.1"/>
    <property type="molecule type" value="Genomic_DNA"/>
</dbReference>
<name>A0A2R8BL45_9RHOB</name>